<reference evidence="4 5" key="1">
    <citation type="submission" date="2020-05" db="EMBL/GenBank/DDBJ databases">
        <title>Genome Sequencing of Type Strains.</title>
        <authorList>
            <person name="Lemaire J.F."/>
            <person name="Inderbitzin P."/>
            <person name="Gregorio O.A."/>
            <person name="Collins S.B."/>
            <person name="Wespe N."/>
            <person name="Knight-Connoni V."/>
        </authorList>
    </citation>
    <scope>NUCLEOTIDE SEQUENCE [LARGE SCALE GENOMIC DNA]</scope>
    <source>
        <strain evidence="4 5">DSM 20512</strain>
    </source>
</reference>
<dbReference type="PRINTS" id="PR00081">
    <property type="entry name" value="GDHRDH"/>
</dbReference>
<dbReference type="InterPro" id="IPR020904">
    <property type="entry name" value="Sc_DH/Rdtase_CS"/>
</dbReference>
<keyword evidence="2" id="KW-0560">Oxidoreductase</keyword>
<dbReference type="AlphaFoldDB" id="A0A850DTS2"/>
<dbReference type="Pfam" id="PF13561">
    <property type="entry name" value="adh_short_C2"/>
    <property type="match status" value="1"/>
</dbReference>
<accession>A0A850DTS2</accession>
<evidence type="ECO:0000256" key="2">
    <source>
        <dbReference type="ARBA" id="ARBA00023002"/>
    </source>
</evidence>
<dbReference type="PRINTS" id="PR00080">
    <property type="entry name" value="SDRFAMILY"/>
</dbReference>
<dbReference type="SUPFAM" id="SSF51735">
    <property type="entry name" value="NAD(P)-binding Rossmann-fold domains"/>
    <property type="match status" value="1"/>
</dbReference>
<sequence length="251" mass="25928">MHLDLTDRVVLVTGAARGIGAVLADRFVTEGCRVVALDLAFPDASTTGVDQVRCDVTDPASVRAAVDGVVARYGTVDVLVNNAGINVEGTVAELGWDAWRRCMDVNVGGTFLVAQAVAPVMQAAGRGRILNAASFAAIVPSVGSAAYAASKSAVVAFTRVLASELGPWGITVNAYAPGMVPTAMNGFAEMPAAAQDRLLDTLSIRRWESADDVADLLVFLASDAAGYVTGTLVDVSGGKLATQIPAKAYER</sequence>
<dbReference type="InterPro" id="IPR057326">
    <property type="entry name" value="KR_dom"/>
</dbReference>
<dbReference type="GO" id="GO:0016616">
    <property type="term" value="F:oxidoreductase activity, acting on the CH-OH group of donors, NAD or NADP as acceptor"/>
    <property type="evidence" value="ECO:0007669"/>
    <property type="project" value="UniProtKB-ARBA"/>
</dbReference>
<proteinExistence type="inferred from homology"/>
<comment type="similarity">
    <text evidence="1">Belongs to the short-chain dehydrogenases/reductases (SDR) family.</text>
</comment>
<evidence type="ECO:0000259" key="3">
    <source>
        <dbReference type="SMART" id="SM00822"/>
    </source>
</evidence>
<dbReference type="PANTHER" id="PTHR42760">
    <property type="entry name" value="SHORT-CHAIN DEHYDROGENASES/REDUCTASES FAMILY MEMBER"/>
    <property type="match status" value="1"/>
</dbReference>
<dbReference type="FunFam" id="3.40.50.720:FF:000084">
    <property type="entry name" value="Short-chain dehydrogenase reductase"/>
    <property type="match status" value="1"/>
</dbReference>
<protein>
    <submittedName>
        <fullName evidence="4">SDR family oxidoreductase</fullName>
    </submittedName>
</protein>
<comment type="caution">
    <text evidence="4">The sequence shown here is derived from an EMBL/GenBank/DDBJ whole genome shotgun (WGS) entry which is preliminary data.</text>
</comment>
<dbReference type="Gene3D" id="3.40.50.720">
    <property type="entry name" value="NAD(P)-binding Rossmann-like Domain"/>
    <property type="match status" value="1"/>
</dbReference>
<dbReference type="Proteomes" id="UP000539146">
    <property type="component" value="Unassembled WGS sequence"/>
</dbReference>
<feature type="domain" description="Ketoreductase" evidence="3">
    <location>
        <begin position="8"/>
        <end position="178"/>
    </location>
</feature>
<dbReference type="CDD" id="cd05233">
    <property type="entry name" value="SDR_c"/>
    <property type="match status" value="1"/>
</dbReference>
<dbReference type="InterPro" id="IPR036291">
    <property type="entry name" value="NAD(P)-bd_dom_sf"/>
</dbReference>
<dbReference type="RefSeq" id="WP_058741431.1">
    <property type="nucleotide sequence ID" value="NZ_BAAAWP010000001.1"/>
</dbReference>
<dbReference type="PANTHER" id="PTHR42760:SF133">
    <property type="entry name" value="3-OXOACYL-[ACYL-CARRIER-PROTEIN] REDUCTASE"/>
    <property type="match status" value="1"/>
</dbReference>
<evidence type="ECO:0000313" key="4">
    <source>
        <dbReference type="EMBL" id="NUU27550.1"/>
    </source>
</evidence>
<evidence type="ECO:0000256" key="1">
    <source>
        <dbReference type="ARBA" id="ARBA00006484"/>
    </source>
</evidence>
<dbReference type="InterPro" id="IPR002347">
    <property type="entry name" value="SDR_fam"/>
</dbReference>
<gene>
    <name evidence="4" type="ORF">HP467_05410</name>
</gene>
<dbReference type="PROSITE" id="PS00061">
    <property type="entry name" value="ADH_SHORT"/>
    <property type="match status" value="1"/>
</dbReference>
<dbReference type="EMBL" id="JABMCG010000090">
    <property type="protein sequence ID" value="NUU27550.1"/>
    <property type="molecule type" value="Genomic_DNA"/>
</dbReference>
<dbReference type="SMART" id="SM00822">
    <property type="entry name" value="PKS_KR"/>
    <property type="match status" value="1"/>
</dbReference>
<name>A0A850DTS2_9MICO</name>
<organism evidence="4 5">
    <name type="scientific">Curtobacterium citreum</name>
    <dbReference type="NCBI Taxonomy" id="2036"/>
    <lineage>
        <taxon>Bacteria</taxon>
        <taxon>Bacillati</taxon>
        <taxon>Actinomycetota</taxon>
        <taxon>Actinomycetes</taxon>
        <taxon>Micrococcales</taxon>
        <taxon>Microbacteriaceae</taxon>
        <taxon>Curtobacterium</taxon>
    </lineage>
</organism>
<evidence type="ECO:0000313" key="5">
    <source>
        <dbReference type="Proteomes" id="UP000539146"/>
    </source>
</evidence>